<dbReference type="CDD" id="cd02932">
    <property type="entry name" value="OYE_YqiM_FMN"/>
    <property type="match status" value="1"/>
</dbReference>
<evidence type="ECO:0000259" key="2">
    <source>
        <dbReference type="Pfam" id="PF00724"/>
    </source>
</evidence>
<evidence type="ECO:0000313" key="3">
    <source>
        <dbReference type="EMBL" id="CAD6450402.1"/>
    </source>
</evidence>
<keyword evidence="4" id="KW-1185">Reference proteome</keyword>
<dbReference type="InterPro" id="IPR044152">
    <property type="entry name" value="YqjM-like"/>
</dbReference>
<dbReference type="InterPro" id="IPR013785">
    <property type="entry name" value="Aldolase_TIM"/>
</dbReference>
<feature type="domain" description="NADH:flavin oxidoreductase/NADH oxidase N-terminal" evidence="2">
    <location>
        <begin position="24"/>
        <end position="386"/>
    </location>
</feature>
<evidence type="ECO:0000313" key="4">
    <source>
        <dbReference type="Proteomes" id="UP000624404"/>
    </source>
</evidence>
<dbReference type="InterPro" id="IPR001155">
    <property type="entry name" value="OxRdtase_FMN_N"/>
</dbReference>
<accession>A0A8H2W248</accession>
<dbReference type="GO" id="GO:0010181">
    <property type="term" value="F:FMN binding"/>
    <property type="evidence" value="ECO:0007669"/>
    <property type="project" value="InterPro"/>
</dbReference>
<dbReference type="PANTHER" id="PTHR43303:SF2">
    <property type="entry name" value="INDOLEAMINE 2,3-DIOXYGENASE PYRROLE 2,3-DIOXYGENASE (AFU_ORTHOLOGUE AFUA_5G01450"/>
    <property type="match status" value="1"/>
</dbReference>
<dbReference type="GO" id="GO:0050661">
    <property type="term" value="F:NADP binding"/>
    <property type="evidence" value="ECO:0007669"/>
    <property type="project" value="InterPro"/>
</dbReference>
<dbReference type="Gene3D" id="3.20.20.70">
    <property type="entry name" value="Aldolase class I"/>
    <property type="match status" value="1"/>
</dbReference>
<dbReference type="PANTHER" id="PTHR43303">
    <property type="entry name" value="NADPH DEHYDROGENASE C23G7.10C-RELATED"/>
    <property type="match status" value="1"/>
</dbReference>
<name>A0A8H2W248_9HELO</name>
<dbReference type="Pfam" id="PF00724">
    <property type="entry name" value="Oxidored_FMN"/>
    <property type="match status" value="1"/>
</dbReference>
<dbReference type="AlphaFoldDB" id="A0A8H2W248"/>
<organism evidence="3 4">
    <name type="scientific">Sclerotinia trifoliorum</name>
    <dbReference type="NCBI Taxonomy" id="28548"/>
    <lineage>
        <taxon>Eukaryota</taxon>
        <taxon>Fungi</taxon>
        <taxon>Dikarya</taxon>
        <taxon>Ascomycota</taxon>
        <taxon>Pezizomycotina</taxon>
        <taxon>Leotiomycetes</taxon>
        <taxon>Helotiales</taxon>
        <taxon>Sclerotiniaceae</taxon>
        <taxon>Sclerotinia</taxon>
    </lineage>
</organism>
<dbReference type="SUPFAM" id="SSF51395">
    <property type="entry name" value="FMN-linked oxidoreductases"/>
    <property type="match status" value="1"/>
</dbReference>
<sequence>MPSFETPVQEPRAGTALSKNPPTIFTPLTIRDVTFQNRIWVAPMCMYSANDGHLTDFHLVHYGAFAFRGVSLTIVEATAVRPEGRITPGCTGLWQDSQIPGFKRVVDYAHSQGQLIGIQLAHAGRKASTVPPWLAPRGKSAVAEESSGGWPKNVKGLSAIKWDEGYAEPNEMTLEDIQDVIDGFRDSAKRALEAGFDVIEIHSAHGYLLHSSLSPVSNKRTDHYGGSWENRTRLLTEVIKAVRSVIPAGMPLLLRISATEWMEDNVETWDIPDTIKLAKLLPALGVDLLDVSSAGNSPAQKIGAHTDYQVSIAGQIRVALFKEGIKSLKIGCVGMITEAQAAKSHVQEQEDTVEIKDEQGQIAKADVVLVARQFLREPEWVIKVALELDIDVSLPRQYLRAGFTKRTTF</sequence>
<feature type="region of interest" description="Disordered" evidence="1">
    <location>
        <begin position="1"/>
        <end position="20"/>
    </location>
</feature>
<gene>
    <name evidence="3" type="ORF">SCLTRI_LOCUS9364</name>
</gene>
<dbReference type="Proteomes" id="UP000624404">
    <property type="component" value="Unassembled WGS sequence"/>
</dbReference>
<dbReference type="OrthoDB" id="72788at2759"/>
<proteinExistence type="predicted"/>
<dbReference type="GO" id="GO:0003959">
    <property type="term" value="F:NADPH dehydrogenase activity"/>
    <property type="evidence" value="ECO:0007669"/>
    <property type="project" value="InterPro"/>
</dbReference>
<protein>
    <submittedName>
        <fullName evidence="3">1b6e24f0-e6e7-47a4-9b92-6b5ad3097069-CDS</fullName>
    </submittedName>
</protein>
<dbReference type="EMBL" id="CAJHIA010000034">
    <property type="protein sequence ID" value="CAD6450402.1"/>
    <property type="molecule type" value="Genomic_DNA"/>
</dbReference>
<comment type="caution">
    <text evidence="3">The sequence shown here is derived from an EMBL/GenBank/DDBJ whole genome shotgun (WGS) entry which is preliminary data.</text>
</comment>
<reference evidence="3" key="1">
    <citation type="submission" date="2020-10" db="EMBL/GenBank/DDBJ databases">
        <authorList>
            <person name="Kusch S."/>
        </authorList>
    </citation>
    <scope>NUCLEOTIDE SEQUENCE</scope>
    <source>
        <strain evidence="3">SwB9</strain>
    </source>
</reference>
<evidence type="ECO:0000256" key="1">
    <source>
        <dbReference type="SAM" id="MobiDB-lite"/>
    </source>
</evidence>